<dbReference type="EMBL" id="CACSLK010027833">
    <property type="protein sequence ID" value="CAA0832242.1"/>
    <property type="molecule type" value="Genomic_DNA"/>
</dbReference>
<organism evidence="1 2">
    <name type="scientific">Striga hermonthica</name>
    <name type="common">Purple witchweed</name>
    <name type="synonym">Buchnera hermonthica</name>
    <dbReference type="NCBI Taxonomy" id="68872"/>
    <lineage>
        <taxon>Eukaryota</taxon>
        <taxon>Viridiplantae</taxon>
        <taxon>Streptophyta</taxon>
        <taxon>Embryophyta</taxon>
        <taxon>Tracheophyta</taxon>
        <taxon>Spermatophyta</taxon>
        <taxon>Magnoliopsida</taxon>
        <taxon>eudicotyledons</taxon>
        <taxon>Gunneridae</taxon>
        <taxon>Pentapetalae</taxon>
        <taxon>asterids</taxon>
        <taxon>lamiids</taxon>
        <taxon>Lamiales</taxon>
        <taxon>Orobanchaceae</taxon>
        <taxon>Buchnereae</taxon>
        <taxon>Striga</taxon>
    </lineage>
</organism>
<proteinExistence type="predicted"/>
<comment type="caution">
    <text evidence="1">The sequence shown here is derived from an EMBL/GenBank/DDBJ whole genome shotgun (WGS) entry which is preliminary data.</text>
</comment>
<evidence type="ECO:0000313" key="2">
    <source>
        <dbReference type="Proteomes" id="UP001153555"/>
    </source>
</evidence>
<dbReference type="OrthoDB" id="1749408at2759"/>
<sequence>MVDKICCWCGAEEENLEHLMFTCARAQRVWKLAGLSWDCLQDTQTSFSDWWTCLSSLKPSAINKARVSLSTYLLWWLWKTRNTCLFQNSRISELQLVEAAKLEWQEYDELKFGRSLFRKVQLGPGKITTSVEAQGVGDLLADSSASSPQAEPWIMHGTAFVNSALVASWEHSRGVFSKHSVDDALFQLRNWLDQGYKQGWQKVILKVSDKKFLKLLLDCDLGFVESAVLMEDIYSLRLLFSDFVLVDCS</sequence>
<reference evidence="1" key="1">
    <citation type="submission" date="2019-12" db="EMBL/GenBank/DDBJ databases">
        <authorList>
            <person name="Scholes J."/>
        </authorList>
    </citation>
    <scope>NUCLEOTIDE SEQUENCE</scope>
</reference>
<evidence type="ECO:0000313" key="1">
    <source>
        <dbReference type="EMBL" id="CAA0832242.1"/>
    </source>
</evidence>
<name>A0A9N7RIK4_STRHE</name>
<protein>
    <submittedName>
        <fullName evidence="1">Ribonuclease H-like superfamily protein</fullName>
    </submittedName>
</protein>
<dbReference type="AlphaFoldDB" id="A0A9N7RIK4"/>
<accession>A0A9N7RIK4</accession>
<dbReference type="Proteomes" id="UP001153555">
    <property type="component" value="Unassembled WGS sequence"/>
</dbReference>
<keyword evidence="2" id="KW-1185">Reference proteome</keyword>
<gene>
    <name evidence="1" type="ORF">SHERM_27544</name>
</gene>